<feature type="domain" description="Phorbol-ester/DAG-type" evidence="4">
    <location>
        <begin position="76"/>
        <end position="126"/>
    </location>
</feature>
<dbReference type="PROSITE" id="PS00479">
    <property type="entry name" value="ZF_DAG_PE_1"/>
    <property type="match status" value="1"/>
</dbReference>
<dbReference type="PANTHER" id="PTHR46075">
    <property type="entry name" value="CHIMERIN FAMILY MEMBER"/>
    <property type="match status" value="1"/>
</dbReference>
<protein>
    <recommendedName>
        <fullName evidence="4">Phorbol-ester/DAG-type domain-containing protein</fullName>
    </recommendedName>
</protein>
<keyword evidence="2" id="KW-0479">Metal-binding</keyword>
<dbReference type="InterPro" id="IPR002219">
    <property type="entry name" value="PKC_DAG/PE"/>
</dbReference>
<keyword evidence="3" id="KW-0862">Zinc</keyword>
<keyword evidence="1" id="KW-0343">GTPase activation</keyword>
<evidence type="ECO:0000256" key="1">
    <source>
        <dbReference type="ARBA" id="ARBA00022468"/>
    </source>
</evidence>
<dbReference type="PROSITE" id="PS50081">
    <property type="entry name" value="ZF_DAG_PE_2"/>
    <property type="match status" value="1"/>
</dbReference>
<dbReference type="PANTHER" id="PTHR46075:SF5">
    <property type="entry name" value="PHOSPHATIDYLINOSITOL 3-KINASE REGULATORY SUBUNIT ALPHA"/>
    <property type="match status" value="1"/>
</dbReference>
<dbReference type="SMART" id="SM00109">
    <property type="entry name" value="C1"/>
    <property type="match status" value="1"/>
</dbReference>
<keyword evidence="6" id="KW-1185">Reference proteome</keyword>
<dbReference type="Gene3D" id="3.30.60.20">
    <property type="match status" value="1"/>
</dbReference>
<dbReference type="InterPro" id="IPR051854">
    <property type="entry name" value="Rho-type_GAP"/>
</dbReference>
<dbReference type="InterPro" id="IPR046349">
    <property type="entry name" value="C1-like_sf"/>
</dbReference>
<dbReference type="GO" id="GO:0046872">
    <property type="term" value="F:metal ion binding"/>
    <property type="evidence" value="ECO:0007669"/>
    <property type="project" value="UniProtKB-KW"/>
</dbReference>
<gene>
    <name evidence="5" type="ORF">CUNI_LOCUS6381</name>
</gene>
<sequence>MADQFGYVCSIEAPGAPQCFYASFQEMGIKDDFHEKSILVCIDELCGQQTDIQPYASSLPPPGQCVKMEAAAGDSEHRFAEYNFSSMQRCHVCDKFLYGLVRQGLQCRECGMCCHRFCHAQRPTECNVPQLERVRRQSFVA</sequence>
<dbReference type="EMBL" id="CAJHNH020000970">
    <property type="protein sequence ID" value="CAG5120823.1"/>
    <property type="molecule type" value="Genomic_DNA"/>
</dbReference>
<proteinExistence type="predicted"/>
<accession>A0A8S3YUU4</accession>
<dbReference type="Proteomes" id="UP000678393">
    <property type="component" value="Unassembled WGS sequence"/>
</dbReference>
<evidence type="ECO:0000256" key="2">
    <source>
        <dbReference type="ARBA" id="ARBA00022723"/>
    </source>
</evidence>
<comment type="caution">
    <text evidence="5">The sequence shown here is derived from an EMBL/GenBank/DDBJ whole genome shotgun (WGS) entry which is preliminary data.</text>
</comment>
<reference evidence="5" key="1">
    <citation type="submission" date="2021-04" db="EMBL/GenBank/DDBJ databases">
        <authorList>
            <consortium name="Molecular Ecology Group"/>
        </authorList>
    </citation>
    <scope>NUCLEOTIDE SEQUENCE</scope>
</reference>
<dbReference type="Pfam" id="PF00130">
    <property type="entry name" value="C1_1"/>
    <property type="match status" value="1"/>
</dbReference>
<evidence type="ECO:0000313" key="6">
    <source>
        <dbReference type="Proteomes" id="UP000678393"/>
    </source>
</evidence>
<evidence type="ECO:0000256" key="3">
    <source>
        <dbReference type="ARBA" id="ARBA00022833"/>
    </source>
</evidence>
<feature type="non-terminal residue" evidence="5">
    <location>
        <position position="141"/>
    </location>
</feature>
<dbReference type="AlphaFoldDB" id="A0A8S3YUU4"/>
<evidence type="ECO:0000259" key="4">
    <source>
        <dbReference type="PROSITE" id="PS50081"/>
    </source>
</evidence>
<dbReference type="SUPFAM" id="SSF57889">
    <property type="entry name" value="Cysteine-rich domain"/>
    <property type="match status" value="1"/>
</dbReference>
<dbReference type="GO" id="GO:0005096">
    <property type="term" value="F:GTPase activator activity"/>
    <property type="evidence" value="ECO:0007669"/>
    <property type="project" value="UniProtKB-KW"/>
</dbReference>
<evidence type="ECO:0000313" key="5">
    <source>
        <dbReference type="EMBL" id="CAG5120823.1"/>
    </source>
</evidence>
<name>A0A8S3YUU4_9EUPU</name>
<organism evidence="5 6">
    <name type="scientific">Candidula unifasciata</name>
    <dbReference type="NCBI Taxonomy" id="100452"/>
    <lineage>
        <taxon>Eukaryota</taxon>
        <taxon>Metazoa</taxon>
        <taxon>Spiralia</taxon>
        <taxon>Lophotrochozoa</taxon>
        <taxon>Mollusca</taxon>
        <taxon>Gastropoda</taxon>
        <taxon>Heterobranchia</taxon>
        <taxon>Euthyneura</taxon>
        <taxon>Panpulmonata</taxon>
        <taxon>Eupulmonata</taxon>
        <taxon>Stylommatophora</taxon>
        <taxon>Helicina</taxon>
        <taxon>Helicoidea</taxon>
        <taxon>Geomitridae</taxon>
        <taxon>Candidula</taxon>
    </lineage>
</organism>
<dbReference type="OrthoDB" id="3175255at2759"/>